<evidence type="ECO:0000313" key="13">
    <source>
        <dbReference type="Proteomes" id="UP000472276"/>
    </source>
</evidence>
<dbReference type="SUPFAM" id="SSF56219">
    <property type="entry name" value="DNase I-like"/>
    <property type="match status" value="1"/>
</dbReference>
<evidence type="ECO:0000256" key="4">
    <source>
        <dbReference type="ARBA" id="ARBA00022723"/>
    </source>
</evidence>
<feature type="binding site" evidence="9">
    <location>
        <position position="156"/>
    </location>
    <ligand>
        <name>Mg(2+)</name>
        <dbReference type="ChEBI" id="CHEBI:18420"/>
        <label>1</label>
    </ligand>
</feature>
<evidence type="ECO:0000256" key="2">
    <source>
        <dbReference type="ARBA" id="ARBA00007092"/>
    </source>
</evidence>
<dbReference type="PANTHER" id="PTHR22748">
    <property type="entry name" value="AP ENDONUCLEASE"/>
    <property type="match status" value="1"/>
</dbReference>
<dbReference type="GO" id="GO:0008081">
    <property type="term" value="F:phosphoric diester hydrolase activity"/>
    <property type="evidence" value="ECO:0007669"/>
    <property type="project" value="TreeGrafter"/>
</dbReference>
<dbReference type="Gene3D" id="3.60.10.10">
    <property type="entry name" value="Endonuclease/exonuclease/phosphatase"/>
    <property type="match status" value="1"/>
</dbReference>
<keyword evidence="13" id="KW-1185">Reference proteome</keyword>
<evidence type="ECO:0000256" key="8">
    <source>
        <dbReference type="ARBA" id="ARBA00023204"/>
    </source>
</evidence>
<evidence type="ECO:0000256" key="6">
    <source>
        <dbReference type="ARBA" id="ARBA00022801"/>
    </source>
</evidence>
<protein>
    <recommendedName>
        <fullName evidence="3">exodeoxyribonuclease III</fullName>
        <ecNumber evidence="3">3.1.11.2</ecNumber>
    </recommendedName>
</protein>
<dbReference type="Pfam" id="PF03372">
    <property type="entry name" value="Exo_endo_phos"/>
    <property type="match status" value="1"/>
</dbReference>
<keyword evidence="9" id="KW-0464">Manganese</keyword>
<evidence type="ECO:0000256" key="5">
    <source>
        <dbReference type="ARBA" id="ARBA00022763"/>
    </source>
</evidence>
<keyword evidence="8" id="KW-0234">DNA repair</keyword>
<evidence type="ECO:0000256" key="3">
    <source>
        <dbReference type="ARBA" id="ARBA00012115"/>
    </source>
</evidence>
<keyword evidence="4 9" id="KW-0479">Metal-binding</keyword>
<evidence type="ECO:0000256" key="1">
    <source>
        <dbReference type="ARBA" id="ARBA00000493"/>
    </source>
</evidence>
<reference evidence="12" key="2">
    <citation type="submission" date="2025-08" db="UniProtKB">
        <authorList>
            <consortium name="Ensembl"/>
        </authorList>
    </citation>
    <scope>IDENTIFICATION</scope>
</reference>
<evidence type="ECO:0000256" key="7">
    <source>
        <dbReference type="ARBA" id="ARBA00022842"/>
    </source>
</evidence>
<name>A0AAZ1XLE9_OREAU</name>
<proteinExistence type="inferred from homology"/>
<keyword evidence="5" id="KW-0227">DNA damage</keyword>
<dbReference type="GO" id="GO:0008311">
    <property type="term" value="F:double-stranded DNA 3'-5' DNA exonuclease activity"/>
    <property type="evidence" value="ECO:0007669"/>
    <property type="project" value="UniProtKB-EC"/>
</dbReference>
<evidence type="ECO:0000256" key="9">
    <source>
        <dbReference type="PIRSR" id="PIRSR604808-2"/>
    </source>
</evidence>
<evidence type="ECO:0000256" key="10">
    <source>
        <dbReference type="PIRSR" id="PIRSR604808-3"/>
    </source>
</evidence>
<sequence length="198" mass="21668">MITDFGKGGTIARGSPACIMSWNVKGLNNAIKKNKILSFIKSKKCDIAFVQETHLLPQDSQKLCMGWVGYVGAASGTSKSRGVATLIGKHLQFKCIQKSKDDAGRMMLMLCEIQGKVVILANVYAPNVDDPSFFGQLEEKISDMGDYPIIMGGDFNEVMKPVLDRSSRSIYTSRLIYVHPKASVLTNGIIGPSFRGTR</sequence>
<dbReference type="AlphaFoldDB" id="A0AAZ1XLE9"/>
<dbReference type="InterPro" id="IPR005135">
    <property type="entry name" value="Endo/exonuclease/phosphatase"/>
</dbReference>
<keyword evidence="7 9" id="KW-0460">Magnesium</keyword>
<comment type="similarity">
    <text evidence="2">Belongs to the DNA repair enzymes AP/ExoA family.</text>
</comment>
<accession>A0AAZ1XLE9</accession>
<feature type="domain" description="Endonuclease/exonuclease/phosphatase" evidence="11">
    <location>
        <begin position="20"/>
        <end position="158"/>
    </location>
</feature>
<dbReference type="CDD" id="cd09076">
    <property type="entry name" value="L1-EN"/>
    <property type="match status" value="1"/>
</dbReference>
<feature type="binding site" evidence="9">
    <location>
        <position position="154"/>
    </location>
    <ligand>
        <name>Mg(2+)</name>
        <dbReference type="ChEBI" id="CHEBI:18420"/>
        <label>1</label>
    </ligand>
</feature>
<feature type="binding site" evidence="9">
    <location>
        <position position="52"/>
    </location>
    <ligand>
        <name>Mg(2+)</name>
        <dbReference type="ChEBI" id="CHEBI:18420"/>
        <label>1</label>
    </ligand>
</feature>
<evidence type="ECO:0000259" key="11">
    <source>
        <dbReference type="Pfam" id="PF03372"/>
    </source>
</evidence>
<comment type="cofactor">
    <cofactor evidence="9">
        <name>Mg(2+)</name>
        <dbReference type="ChEBI" id="CHEBI:18420"/>
    </cofactor>
    <cofactor evidence="9">
        <name>Mn(2+)</name>
        <dbReference type="ChEBI" id="CHEBI:29035"/>
    </cofactor>
    <text evidence="9">Probably binds two magnesium or manganese ions per subunit.</text>
</comment>
<keyword evidence="6" id="KW-0378">Hydrolase</keyword>
<comment type="catalytic activity">
    <reaction evidence="1">
        <text>Exonucleolytic cleavage in the 3'- to 5'-direction to yield nucleoside 5'-phosphates.</text>
        <dbReference type="EC" id="3.1.11.2"/>
    </reaction>
</comment>
<dbReference type="Ensembl" id="ENSOABT00000062353.1">
    <property type="protein sequence ID" value="ENSOABP00000068427.1"/>
    <property type="gene ID" value="ENSOABG00000029012.1"/>
</dbReference>
<dbReference type="GO" id="GO:0005634">
    <property type="term" value="C:nucleus"/>
    <property type="evidence" value="ECO:0007669"/>
    <property type="project" value="TreeGrafter"/>
</dbReference>
<dbReference type="EC" id="3.1.11.2" evidence="3"/>
<reference evidence="12" key="3">
    <citation type="submission" date="2025-09" db="UniProtKB">
        <authorList>
            <consortium name="Ensembl"/>
        </authorList>
    </citation>
    <scope>IDENTIFICATION</scope>
</reference>
<dbReference type="GO" id="GO:0003906">
    <property type="term" value="F:DNA-(apurinic or apyrimidinic site) endonuclease activity"/>
    <property type="evidence" value="ECO:0007669"/>
    <property type="project" value="TreeGrafter"/>
</dbReference>
<dbReference type="GO" id="GO:0046872">
    <property type="term" value="F:metal ion binding"/>
    <property type="evidence" value="ECO:0007669"/>
    <property type="project" value="UniProtKB-KW"/>
</dbReference>
<dbReference type="PANTHER" id="PTHR22748:SF26">
    <property type="entry name" value="ENDONUCLEASE_EXONUCLEASE_PHOSPHATASE DOMAIN-CONTAINING PROTEIN"/>
    <property type="match status" value="1"/>
</dbReference>
<dbReference type="Proteomes" id="UP000472276">
    <property type="component" value="Unassembled WGS sequence"/>
</dbReference>
<evidence type="ECO:0000313" key="12">
    <source>
        <dbReference type="Ensembl" id="ENSOABP00000068427.1"/>
    </source>
</evidence>
<dbReference type="GO" id="GO:0006284">
    <property type="term" value="P:base-excision repair"/>
    <property type="evidence" value="ECO:0007669"/>
    <property type="project" value="TreeGrafter"/>
</dbReference>
<feature type="site" description="Transition state stabilizer" evidence="10">
    <location>
        <position position="156"/>
    </location>
</feature>
<reference evidence="13" key="1">
    <citation type="submission" date="2020-03" db="EMBL/GenBank/DDBJ databases">
        <title>Evolution of repeat sequences and sex chromosomes of tilapia species revealed by chromosome-level genomes.</title>
        <authorList>
            <person name="Xu L."/>
            <person name="Tao W."/>
            <person name="Wang D."/>
            <person name="Zhou Q."/>
        </authorList>
    </citation>
    <scope>NUCLEOTIDE SEQUENCE [LARGE SCALE GENOMIC DNA]</scope>
    <source>
        <strain evidence="13">Israel</strain>
    </source>
</reference>
<dbReference type="InterPro" id="IPR004808">
    <property type="entry name" value="AP_endonuc_1"/>
</dbReference>
<organism evidence="12 13">
    <name type="scientific">Oreochromis aureus</name>
    <name type="common">Israeli tilapia</name>
    <name type="synonym">Chromis aureus</name>
    <dbReference type="NCBI Taxonomy" id="47969"/>
    <lineage>
        <taxon>Eukaryota</taxon>
        <taxon>Metazoa</taxon>
        <taxon>Chordata</taxon>
        <taxon>Craniata</taxon>
        <taxon>Vertebrata</taxon>
        <taxon>Euteleostomi</taxon>
        <taxon>Actinopterygii</taxon>
        <taxon>Neopterygii</taxon>
        <taxon>Teleostei</taxon>
        <taxon>Neoteleostei</taxon>
        <taxon>Acanthomorphata</taxon>
        <taxon>Ovalentaria</taxon>
        <taxon>Cichlomorphae</taxon>
        <taxon>Cichliformes</taxon>
        <taxon>Cichlidae</taxon>
        <taxon>African cichlids</taxon>
        <taxon>Pseudocrenilabrinae</taxon>
        <taxon>Oreochromini</taxon>
        <taxon>Oreochromis</taxon>
    </lineage>
</organism>
<dbReference type="InterPro" id="IPR036691">
    <property type="entry name" value="Endo/exonu/phosph_ase_sf"/>
</dbReference>
<feature type="binding site" evidence="9">
    <location>
        <position position="23"/>
    </location>
    <ligand>
        <name>Mg(2+)</name>
        <dbReference type="ChEBI" id="CHEBI:18420"/>
        <label>1</label>
    </ligand>
</feature>